<dbReference type="EMBL" id="JRHX01000082">
    <property type="protein sequence ID" value="KXZ69032.1"/>
    <property type="molecule type" value="Genomic_DNA"/>
</dbReference>
<name>A0A150HQY4_9GAMM</name>
<keyword evidence="3" id="KW-0804">Transcription</keyword>
<protein>
    <submittedName>
        <fullName evidence="5">Urease operon transcriptional activator</fullName>
    </submittedName>
</protein>
<proteinExistence type="predicted"/>
<evidence type="ECO:0000256" key="1">
    <source>
        <dbReference type="ARBA" id="ARBA00023015"/>
    </source>
</evidence>
<evidence type="ECO:0000259" key="4">
    <source>
        <dbReference type="PROSITE" id="PS01124"/>
    </source>
</evidence>
<dbReference type="SMART" id="SM00342">
    <property type="entry name" value="HTH_ARAC"/>
    <property type="match status" value="1"/>
</dbReference>
<dbReference type="InterPro" id="IPR009057">
    <property type="entry name" value="Homeodomain-like_sf"/>
</dbReference>
<dbReference type="GO" id="GO:0003700">
    <property type="term" value="F:DNA-binding transcription factor activity"/>
    <property type="evidence" value="ECO:0007669"/>
    <property type="project" value="InterPro"/>
</dbReference>
<sequence length="366" mass="42320">MIQPYYLSFSAKTKSKMKDPYGLSKTSIPISYAHLLLEIMAEKGFSAAEILSQSKIPSILLHQLDARITPIQWSKLAWVSLNLSKDSGLGYEYGLKLRLTAHGSMGFALMSSPTLKQAIELASQFFNMRLKDYRINCYEENHLSIIEFQQTHPVISQYPEQGEKLRRFFYECLMIGIVQTAQTLAEHDFSEVELHVDWPEPPYHQNFLHQLPIITFNTEQNHIRYPSTILNLPTKMADSMAYQQALAQCEAEQLRFSETIQYIGLKVKTELKLIPQKGYPSLDTVAERLHTSNRTLRRKLDEAGYSYLRILDEVRYEEAKSLLLNSNMEIQEIAIYLGYLQPANFARAFKKWCGVSPKEFREKNEK</sequence>
<dbReference type="InterPro" id="IPR032687">
    <property type="entry name" value="AraC-type_N"/>
</dbReference>
<comment type="caution">
    <text evidence="5">The sequence shown here is derived from an EMBL/GenBank/DDBJ whole genome shotgun (WGS) entry which is preliminary data.</text>
</comment>
<reference evidence="5 6" key="1">
    <citation type="journal article" date="2016" name="Sci. Rep.">
        <title>Genomic and phenotypic characterization of the species Acinetobacter venetianus.</title>
        <authorList>
            <person name="Fondi M."/>
            <person name="Maida I."/>
            <person name="Perrin E."/>
            <person name="Orlandini V."/>
            <person name="La Torre L."/>
            <person name="Bosi E."/>
            <person name="Negroni A."/>
            <person name="Zanaroli G."/>
            <person name="Fava F."/>
            <person name="Decorosi F."/>
            <person name="Giovannetti L."/>
            <person name="Viti C."/>
            <person name="Vaneechoutte M."/>
            <person name="Dijkshoorn L."/>
            <person name="Fani R."/>
        </authorList>
    </citation>
    <scope>NUCLEOTIDE SEQUENCE [LARGE SCALE GENOMIC DNA]</scope>
    <source>
        <strain evidence="5 6">LUH13518</strain>
    </source>
</reference>
<dbReference type="Pfam" id="PF12833">
    <property type="entry name" value="HTH_18"/>
    <property type="match status" value="1"/>
</dbReference>
<dbReference type="Proteomes" id="UP000075544">
    <property type="component" value="Unassembled WGS sequence"/>
</dbReference>
<dbReference type="PRINTS" id="PR00032">
    <property type="entry name" value="HTHARAC"/>
</dbReference>
<dbReference type="InterPro" id="IPR018060">
    <property type="entry name" value="HTH_AraC"/>
</dbReference>
<dbReference type="InterPro" id="IPR020449">
    <property type="entry name" value="Tscrpt_reg_AraC-type_HTH"/>
</dbReference>
<keyword evidence="2" id="KW-0238">DNA-binding</keyword>
<dbReference type="GO" id="GO:0000976">
    <property type="term" value="F:transcription cis-regulatory region binding"/>
    <property type="evidence" value="ECO:0007669"/>
    <property type="project" value="TreeGrafter"/>
</dbReference>
<organism evidence="5 6">
    <name type="scientific">Acinetobacter venetianus</name>
    <dbReference type="NCBI Taxonomy" id="52133"/>
    <lineage>
        <taxon>Bacteria</taxon>
        <taxon>Pseudomonadati</taxon>
        <taxon>Pseudomonadota</taxon>
        <taxon>Gammaproteobacteria</taxon>
        <taxon>Moraxellales</taxon>
        <taxon>Moraxellaceae</taxon>
        <taxon>Acinetobacter</taxon>
    </lineage>
</organism>
<evidence type="ECO:0000256" key="2">
    <source>
        <dbReference type="ARBA" id="ARBA00023125"/>
    </source>
</evidence>
<dbReference type="SUPFAM" id="SSF46689">
    <property type="entry name" value="Homeodomain-like"/>
    <property type="match status" value="1"/>
</dbReference>
<keyword evidence="1" id="KW-0805">Transcription regulation</keyword>
<evidence type="ECO:0000313" key="6">
    <source>
        <dbReference type="Proteomes" id="UP000075544"/>
    </source>
</evidence>
<evidence type="ECO:0000313" key="5">
    <source>
        <dbReference type="EMBL" id="KXZ69032.1"/>
    </source>
</evidence>
<accession>A0A150HQY4</accession>
<dbReference type="PATRIC" id="fig|52133.19.peg.2835"/>
<dbReference type="PANTHER" id="PTHR47894:SF1">
    <property type="entry name" value="HTH-TYPE TRANSCRIPTIONAL REGULATOR VQSM"/>
    <property type="match status" value="1"/>
</dbReference>
<feature type="domain" description="HTH araC/xylS-type" evidence="4">
    <location>
        <begin position="257"/>
        <end position="363"/>
    </location>
</feature>
<dbReference type="PROSITE" id="PS01124">
    <property type="entry name" value="HTH_ARAC_FAMILY_2"/>
    <property type="match status" value="1"/>
</dbReference>
<dbReference type="AlphaFoldDB" id="A0A150HQY4"/>
<dbReference type="Pfam" id="PF12625">
    <property type="entry name" value="Arabinose_bd"/>
    <property type="match status" value="1"/>
</dbReference>
<dbReference type="PANTHER" id="PTHR47894">
    <property type="entry name" value="HTH-TYPE TRANSCRIPTIONAL REGULATOR GADX"/>
    <property type="match status" value="1"/>
</dbReference>
<dbReference type="Gene3D" id="1.10.10.60">
    <property type="entry name" value="Homeodomain-like"/>
    <property type="match status" value="1"/>
</dbReference>
<gene>
    <name evidence="5" type="primary">ureR_3</name>
    <name evidence="5" type="ORF">AVENLUH13518_02800</name>
</gene>
<evidence type="ECO:0000256" key="3">
    <source>
        <dbReference type="ARBA" id="ARBA00023163"/>
    </source>
</evidence>
<dbReference type="GO" id="GO:0005829">
    <property type="term" value="C:cytosol"/>
    <property type="evidence" value="ECO:0007669"/>
    <property type="project" value="TreeGrafter"/>
</dbReference>